<dbReference type="AlphaFoldDB" id="A0A8K1CAX2"/>
<feature type="compositionally biased region" description="Basic residues" evidence="1">
    <location>
        <begin position="12"/>
        <end position="40"/>
    </location>
</feature>
<evidence type="ECO:0000256" key="1">
    <source>
        <dbReference type="SAM" id="MobiDB-lite"/>
    </source>
</evidence>
<accession>A0A8K1CAX2</accession>
<dbReference type="EMBL" id="SPLM01000109">
    <property type="protein sequence ID" value="TMW59606.1"/>
    <property type="molecule type" value="Genomic_DNA"/>
</dbReference>
<keyword evidence="3" id="KW-1185">Reference proteome</keyword>
<reference evidence="2" key="1">
    <citation type="submission" date="2019-03" db="EMBL/GenBank/DDBJ databases">
        <title>Long read genome sequence of the mycoparasitic Pythium oligandrum ATCC 38472 isolated from sugarbeet rhizosphere.</title>
        <authorList>
            <person name="Gaulin E."/>
        </authorList>
    </citation>
    <scope>NUCLEOTIDE SEQUENCE</scope>
    <source>
        <strain evidence="2">ATCC 38472_TT</strain>
    </source>
</reference>
<evidence type="ECO:0000313" key="3">
    <source>
        <dbReference type="Proteomes" id="UP000794436"/>
    </source>
</evidence>
<dbReference type="Proteomes" id="UP000794436">
    <property type="component" value="Unassembled WGS sequence"/>
</dbReference>
<sequence>MPRNAMVLPSKRSSHPRPRVFQPKHRGTTHHHQQHHHHRSAKSDTQPPSNAQADSPYTPPQKTKEKTFTCGFYPVQTASELIKMLEAINTNMEYEAAKIRGNCEEYIRRVGEKAVSMDRIHLDSSLEFQKQLHFVIATILESMEYTHEAYNDALDRFSSRTLPGSGKNGVLTSDEISQIDQRVNMLMDLRYQVTGSSMPIALTEGNGTRVAFDEAVRLQTVFTVAMFRNPDDYARLVAYTVADEAISKCGILRRAGLSASPDLLLAADEEAYANGKVIFDALEATVTDQLELHGIDEVEASIAWSVYDDNSEFIDAAASAYGALFAEDQNQ</sequence>
<feature type="region of interest" description="Disordered" evidence="1">
    <location>
        <begin position="1"/>
        <end position="65"/>
    </location>
</feature>
<protein>
    <submittedName>
        <fullName evidence="2">Uncharacterized protein</fullName>
    </submittedName>
</protein>
<organism evidence="2 3">
    <name type="scientific">Pythium oligandrum</name>
    <name type="common">Mycoparasitic fungus</name>
    <dbReference type="NCBI Taxonomy" id="41045"/>
    <lineage>
        <taxon>Eukaryota</taxon>
        <taxon>Sar</taxon>
        <taxon>Stramenopiles</taxon>
        <taxon>Oomycota</taxon>
        <taxon>Peronosporomycetes</taxon>
        <taxon>Pythiales</taxon>
        <taxon>Pythiaceae</taxon>
        <taxon>Pythium</taxon>
    </lineage>
</organism>
<feature type="compositionally biased region" description="Polar residues" evidence="1">
    <location>
        <begin position="43"/>
        <end position="55"/>
    </location>
</feature>
<proteinExistence type="predicted"/>
<comment type="caution">
    <text evidence="2">The sequence shown here is derived from an EMBL/GenBank/DDBJ whole genome shotgun (WGS) entry which is preliminary data.</text>
</comment>
<name>A0A8K1CAX2_PYTOL</name>
<gene>
    <name evidence="2" type="ORF">Poli38472_004675</name>
</gene>
<evidence type="ECO:0000313" key="2">
    <source>
        <dbReference type="EMBL" id="TMW59606.1"/>
    </source>
</evidence>